<feature type="repeat" description="TPR" evidence="4">
    <location>
        <begin position="369"/>
        <end position="402"/>
    </location>
</feature>
<gene>
    <name evidence="8" type="ORF">XNOV1_A029331</name>
</gene>
<dbReference type="Pfam" id="PF14559">
    <property type="entry name" value="TPR_19"/>
    <property type="match status" value="1"/>
</dbReference>
<dbReference type="GO" id="GO:0016020">
    <property type="term" value="C:membrane"/>
    <property type="evidence" value="ECO:0007669"/>
    <property type="project" value="TreeGrafter"/>
</dbReference>
<dbReference type="InterPro" id="IPR050754">
    <property type="entry name" value="FKBP4/5/8-like"/>
</dbReference>
<dbReference type="PANTHER" id="PTHR46512:SF2">
    <property type="entry name" value="PEPTIDYLPROLYL ISOMERASE"/>
    <property type="match status" value="1"/>
</dbReference>
<evidence type="ECO:0000313" key="8">
    <source>
        <dbReference type="EMBL" id="CAJ1056843.1"/>
    </source>
</evidence>
<evidence type="ECO:0000313" key="9">
    <source>
        <dbReference type="Proteomes" id="UP001178508"/>
    </source>
</evidence>
<protein>
    <recommendedName>
        <fullName evidence="3">peptidylprolyl isomerase</fullName>
        <ecNumber evidence="3">5.2.1.8</ecNumber>
    </recommendedName>
</protein>
<reference evidence="8" key="1">
    <citation type="submission" date="2023-08" db="EMBL/GenBank/DDBJ databases">
        <authorList>
            <person name="Alioto T."/>
            <person name="Alioto T."/>
            <person name="Gomez Garrido J."/>
        </authorList>
    </citation>
    <scope>NUCLEOTIDE SEQUENCE</scope>
</reference>
<feature type="compositionally biased region" description="Basic and acidic residues" evidence="5">
    <location>
        <begin position="16"/>
        <end position="29"/>
    </location>
</feature>
<comment type="catalytic activity">
    <reaction evidence="3">
        <text>[protein]-peptidylproline (omega=180) = [protein]-peptidylproline (omega=0)</text>
        <dbReference type="Rhea" id="RHEA:16237"/>
        <dbReference type="Rhea" id="RHEA-COMP:10747"/>
        <dbReference type="Rhea" id="RHEA-COMP:10748"/>
        <dbReference type="ChEBI" id="CHEBI:83833"/>
        <dbReference type="ChEBI" id="CHEBI:83834"/>
        <dbReference type="EC" id="5.2.1.8"/>
    </reaction>
</comment>
<feature type="region of interest" description="Disordered" evidence="5">
    <location>
        <begin position="69"/>
        <end position="96"/>
    </location>
</feature>
<dbReference type="Gene3D" id="3.10.50.40">
    <property type="match status" value="1"/>
</dbReference>
<dbReference type="InterPro" id="IPR011990">
    <property type="entry name" value="TPR-like_helical_dom_sf"/>
</dbReference>
<evidence type="ECO:0000256" key="1">
    <source>
        <dbReference type="ARBA" id="ARBA00022737"/>
    </source>
</evidence>
<keyword evidence="1" id="KW-0677">Repeat</keyword>
<dbReference type="EC" id="5.2.1.8" evidence="3"/>
<keyword evidence="3 8" id="KW-0413">Isomerase</keyword>
<dbReference type="PROSITE" id="PS50059">
    <property type="entry name" value="FKBP_PPIASE"/>
    <property type="match status" value="1"/>
</dbReference>
<evidence type="ECO:0000256" key="6">
    <source>
        <dbReference type="SAM" id="Phobius"/>
    </source>
</evidence>
<feature type="compositionally biased region" description="Basic and acidic residues" evidence="5">
    <location>
        <begin position="69"/>
        <end position="82"/>
    </location>
</feature>
<dbReference type="Proteomes" id="UP001178508">
    <property type="component" value="Chromosome 5"/>
</dbReference>
<keyword evidence="9" id="KW-1185">Reference proteome</keyword>
<name>A0AAV1F846_XYRNO</name>
<dbReference type="GO" id="GO:0003755">
    <property type="term" value="F:peptidyl-prolyl cis-trans isomerase activity"/>
    <property type="evidence" value="ECO:0007669"/>
    <property type="project" value="UniProtKB-KW"/>
</dbReference>
<keyword evidence="6" id="KW-0472">Membrane</keyword>
<evidence type="ECO:0000256" key="4">
    <source>
        <dbReference type="PROSITE-ProRule" id="PRU00339"/>
    </source>
</evidence>
<dbReference type="GO" id="GO:0044183">
    <property type="term" value="F:protein folding chaperone"/>
    <property type="evidence" value="ECO:0007669"/>
    <property type="project" value="TreeGrafter"/>
</dbReference>
<evidence type="ECO:0000259" key="7">
    <source>
        <dbReference type="PROSITE" id="PS50059"/>
    </source>
</evidence>
<keyword evidence="6" id="KW-0812">Transmembrane</keyword>
<dbReference type="SMART" id="SM00028">
    <property type="entry name" value="TPR"/>
    <property type="match status" value="3"/>
</dbReference>
<dbReference type="EMBL" id="OY660868">
    <property type="protein sequence ID" value="CAJ1056843.1"/>
    <property type="molecule type" value="Genomic_DNA"/>
</dbReference>
<dbReference type="PANTHER" id="PTHR46512">
    <property type="entry name" value="PEPTIDYLPROLYL ISOMERASE"/>
    <property type="match status" value="1"/>
</dbReference>
<evidence type="ECO:0000256" key="2">
    <source>
        <dbReference type="ARBA" id="ARBA00022803"/>
    </source>
</evidence>
<dbReference type="Gene3D" id="1.25.40.10">
    <property type="entry name" value="Tetratricopeptide repeat domain"/>
    <property type="match status" value="1"/>
</dbReference>
<dbReference type="AlphaFoldDB" id="A0AAV1F846"/>
<keyword evidence="2 4" id="KW-0802">TPR repeat</keyword>
<organism evidence="8 9">
    <name type="scientific">Xyrichtys novacula</name>
    <name type="common">Pearly razorfish</name>
    <name type="synonym">Hemipteronotus novacula</name>
    <dbReference type="NCBI Taxonomy" id="13765"/>
    <lineage>
        <taxon>Eukaryota</taxon>
        <taxon>Metazoa</taxon>
        <taxon>Chordata</taxon>
        <taxon>Craniata</taxon>
        <taxon>Vertebrata</taxon>
        <taxon>Euteleostomi</taxon>
        <taxon>Actinopterygii</taxon>
        <taxon>Neopterygii</taxon>
        <taxon>Teleostei</taxon>
        <taxon>Neoteleostei</taxon>
        <taxon>Acanthomorphata</taxon>
        <taxon>Eupercaria</taxon>
        <taxon>Labriformes</taxon>
        <taxon>Labridae</taxon>
        <taxon>Xyrichtys</taxon>
    </lineage>
</organism>
<dbReference type="GO" id="GO:0043066">
    <property type="term" value="P:negative regulation of apoptotic process"/>
    <property type="evidence" value="ECO:0007669"/>
    <property type="project" value="TreeGrafter"/>
</dbReference>
<dbReference type="GO" id="GO:0005829">
    <property type="term" value="C:cytosol"/>
    <property type="evidence" value="ECO:0007669"/>
    <property type="project" value="TreeGrafter"/>
</dbReference>
<dbReference type="Pfam" id="PF00254">
    <property type="entry name" value="FKBP_C"/>
    <property type="match status" value="1"/>
</dbReference>
<accession>A0AAV1F846</accession>
<dbReference type="GO" id="GO:0012505">
    <property type="term" value="C:endomembrane system"/>
    <property type="evidence" value="ECO:0007669"/>
    <property type="project" value="TreeGrafter"/>
</dbReference>
<dbReference type="PROSITE" id="PS50293">
    <property type="entry name" value="TPR_REGION"/>
    <property type="match status" value="1"/>
</dbReference>
<dbReference type="InterPro" id="IPR046357">
    <property type="entry name" value="PPIase_dom_sf"/>
</dbReference>
<feature type="region of interest" description="Disordered" evidence="5">
    <location>
        <begin position="10"/>
        <end position="29"/>
    </location>
</feature>
<proteinExistence type="predicted"/>
<dbReference type="InterPro" id="IPR001179">
    <property type="entry name" value="PPIase_FKBP_dom"/>
</dbReference>
<dbReference type="SUPFAM" id="SSF48452">
    <property type="entry name" value="TPR-like"/>
    <property type="match status" value="1"/>
</dbReference>
<dbReference type="GO" id="GO:0005740">
    <property type="term" value="C:mitochondrial envelope"/>
    <property type="evidence" value="ECO:0007669"/>
    <property type="project" value="TreeGrafter"/>
</dbReference>
<keyword evidence="3" id="KW-0697">Rotamase</keyword>
<dbReference type="PROSITE" id="PS50005">
    <property type="entry name" value="TPR"/>
    <property type="match status" value="1"/>
</dbReference>
<evidence type="ECO:0000256" key="3">
    <source>
        <dbReference type="PROSITE-ProRule" id="PRU00277"/>
    </source>
</evidence>
<evidence type="ECO:0000256" key="5">
    <source>
        <dbReference type="SAM" id="MobiDB-lite"/>
    </source>
</evidence>
<sequence length="478" mass="54048">MVSIALCGEMEMDPSCEEHKNPAGEPTEHEVKEAISELAEKNSHTELLHGPAEESKRLCVKEPPEAEICGKQRNSSEMKSLSDPEGENGDPVFKKQRNLRKTNSWKMVRFQDPSTEDDVADRDSSAEGLFPEYVTEEWTSSTFEKLFMADDWQDVTEDHLLRKKVLESRDLHAPRPTWGQKVTIKMQCVLEDRTVVEKDCKLVFVIGEGDVNQALEECVMSMQKGEITLLLADSQYAYGLLGRDPDIPAWAPLLYQLQLLDIREKPDPFTLPIADRIRIGNQKRERGNFHFQREEYSMAARAYCMALDVLTTHNRVGSDVTVKAGEEEEVKDYRVKCLNNLATSQLKLEQYDEALHTSRDVLALESDNVRALFRTGKLLSDRGEYKEAMEVLKRALKLEPTTKAIHAELSKLVKRQSGGKDTQEWKVKPAEMLGDDITPFLIPSRKKEPSGLTWKVILGALVVALGSLVTSMILTAKN</sequence>
<dbReference type="SUPFAM" id="SSF54534">
    <property type="entry name" value="FKBP-like"/>
    <property type="match status" value="1"/>
</dbReference>
<feature type="transmembrane region" description="Helical" evidence="6">
    <location>
        <begin position="452"/>
        <end position="474"/>
    </location>
</feature>
<keyword evidence="6" id="KW-1133">Transmembrane helix</keyword>
<feature type="domain" description="PPIase FKBP-type" evidence="7">
    <location>
        <begin position="179"/>
        <end position="263"/>
    </location>
</feature>
<dbReference type="InterPro" id="IPR019734">
    <property type="entry name" value="TPR_rpt"/>
</dbReference>